<sequence length="334" mass="35016">MKDVALTAGVHPATVSRFMNARNTAYVGAETAERITKAAEELGYKRNLQAAGLRGRRSHTIGILVTSISYPVFPPLIEVIQTVAKAAGYVCYIQSLSEDQGGVLEAVDNLLAHQVDGIILASSYDCTEAVAACAAACVPLVLIFNRDGGDDVLRVLGDDVEGTLAIVQHLVGLGHRRVAHISGPVGLGSSRVRKDSFAQALVGLGLAQPPEYFHSALSHTREEGRAAMAELIALPTPPTAVATASDFLALGCYDALREAGLSCPDDYSVVGFEDIAMCDLMTPPLTTVHTDLTAIGQKSAEVLLDAMSGRTQATPASVFLPALVLRGSTAPPRA</sequence>
<dbReference type="GO" id="GO:0003700">
    <property type="term" value="F:DNA-binding transcription factor activity"/>
    <property type="evidence" value="ECO:0007669"/>
    <property type="project" value="TreeGrafter"/>
</dbReference>
<protein>
    <submittedName>
        <fullName evidence="5">LacI family DNA-binding transcriptional regulator</fullName>
    </submittedName>
</protein>
<evidence type="ECO:0000256" key="2">
    <source>
        <dbReference type="ARBA" id="ARBA00023125"/>
    </source>
</evidence>
<dbReference type="AlphaFoldDB" id="A0A8J6PLD6"/>
<keyword evidence="3" id="KW-0804">Transcription</keyword>
<dbReference type="Proteomes" id="UP000643405">
    <property type="component" value="Unassembled WGS sequence"/>
</dbReference>
<gene>
    <name evidence="5" type="ORF">ICI42_19095</name>
</gene>
<feature type="domain" description="HTH lacI-type" evidence="4">
    <location>
        <begin position="1"/>
        <end position="55"/>
    </location>
</feature>
<dbReference type="InterPro" id="IPR010982">
    <property type="entry name" value="Lambda_DNA-bd_dom_sf"/>
</dbReference>
<keyword evidence="6" id="KW-1185">Reference proteome</keyword>
<dbReference type="Pfam" id="PF00356">
    <property type="entry name" value="LacI"/>
    <property type="match status" value="1"/>
</dbReference>
<dbReference type="PANTHER" id="PTHR30146">
    <property type="entry name" value="LACI-RELATED TRANSCRIPTIONAL REPRESSOR"/>
    <property type="match status" value="1"/>
</dbReference>
<dbReference type="InterPro" id="IPR046335">
    <property type="entry name" value="LacI/GalR-like_sensor"/>
</dbReference>
<organism evidence="5 6">
    <name type="scientific">Oryzicola mucosus</name>
    <dbReference type="NCBI Taxonomy" id="2767425"/>
    <lineage>
        <taxon>Bacteria</taxon>
        <taxon>Pseudomonadati</taxon>
        <taxon>Pseudomonadota</taxon>
        <taxon>Alphaproteobacteria</taxon>
        <taxon>Hyphomicrobiales</taxon>
        <taxon>Phyllobacteriaceae</taxon>
        <taxon>Oryzicola</taxon>
    </lineage>
</organism>
<keyword evidence="2 5" id="KW-0238">DNA-binding</keyword>
<keyword evidence="1" id="KW-0805">Transcription regulation</keyword>
<proteinExistence type="predicted"/>
<dbReference type="InterPro" id="IPR028082">
    <property type="entry name" value="Peripla_BP_I"/>
</dbReference>
<name>A0A8J6PLD6_9HYPH</name>
<accession>A0A8J6PLD6</accession>
<dbReference type="SMART" id="SM00354">
    <property type="entry name" value="HTH_LACI"/>
    <property type="match status" value="1"/>
</dbReference>
<comment type="caution">
    <text evidence="5">The sequence shown here is derived from an EMBL/GenBank/DDBJ whole genome shotgun (WGS) entry which is preliminary data.</text>
</comment>
<dbReference type="CDD" id="cd01392">
    <property type="entry name" value="HTH_LacI"/>
    <property type="match status" value="1"/>
</dbReference>
<evidence type="ECO:0000256" key="3">
    <source>
        <dbReference type="ARBA" id="ARBA00023163"/>
    </source>
</evidence>
<dbReference type="SUPFAM" id="SSF53822">
    <property type="entry name" value="Periplasmic binding protein-like I"/>
    <property type="match status" value="1"/>
</dbReference>
<evidence type="ECO:0000259" key="4">
    <source>
        <dbReference type="PROSITE" id="PS50932"/>
    </source>
</evidence>
<dbReference type="RefSeq" id="WP_188166207.1">
    <property type="nucleotide sequence ID" value="NZ_JACVVX010000007.1"/>
</dbReference>
<dbReference type="InterPro" id="IPR000843">
    <property type="entry name" value="HTH_LacI"/>
</dbReference>
<dbReference type="Gene3D" id="1.10.260.40">
    <property type="entry name" value="lambda repressor-like DNA-binding domains"/>
    <property type="match status" value="1"/>
</dbReference>
<dbReference type="EMBL" id="JACVVX010000007">
    <property type="protein sequence ID" value="MBD0416764.1"/>
    <property type="molecule type" value="Genomic_DNA"/>
</dbReference>
<reference evidence="5" key="1">
    <citation type="submission" date="2020-09" db="EMBL/GenBank/DDBJ databases">
        <title>Genome seq and assembly of Tianweitania sp.</title>
        <authorList>
            <person name="Chhetri G."/>
        </authorList>
    </citation>
    <scope>NUCLEOTIDE SEQUENCE</scope>
    <source>
        <strain evidence="5">Rool2</strain>
    </source>
</reference>
<evidence type="ECO:0000313" key="6">
    <source>
        <dbReference type="Proteomes" id="UP000643405"/>
    </source>
</evidence>
<evidence type="ECO:0000313" key="5">
    <source>
        <dbReference type="EMBL" id="MBD0416764.1"/>
    </source>
</evidence>
<dbReference type="GO" id="GO:0000976">
    <property type="term" value="F:transcription cis-regulatory region binding"/>
    <property type="evidence" value="ECO:0007669"/>
    <property type="project" value="TreeGrafter"/>
</dbReference>
<dbReference type="PROSITE" id="PS50932">
    <property type="entry name" value="HTH_LACI_2"/>
    <property type="match status" value="1"/>
</dbReference>
<dbReference type="SUPFAM" id="SSF47413">
    <property type="entry name" value="lambda repressor-like DNA-binding domains"/>
    <property type="match status" value="1"/>
</dbReference>
<dbReference type="PANTHER" id="PTHR30146:SF109">
    <property type="entry name" value="HTH-TYPE TRANSCRIPTIONAL REGULATOR GALS"/>
    <property type="match status" value="1"/>
</dbReference>
<evidence type="ECO:0000256" key="1">
    <source>
        <dbReference type="ARBA" id="ARBA00023015"/>
    </source>
</evidence>
<dbReference type="Gene3D" id="3.40.50.2300">
    <property type="match status" value="2"/>
</dbReference>
<dbReference type="Pfam" id="PF13377">
    <property type="entry name" value="Peripla_BP_3"/>
    <property type="match status" value="1"/>
</dbReference>
<dbReference type="CDD" id="cd06267">
    <property type="entry name" value="PBP1_LacI_sugar_binding-like"/>
    <property type="match status" value="1"/>
</dbReference>